<dbReference type="EMBL" id="CP046566">
    <property type="protein sequence ID" value="QGW27140.1"/>
    <property type="molecule type" value="Genomic_DNA"/>
</dbReference>
<evidence type="ECO:0000256" key="1">
    <source>
        <dbReference type="SAM" id="SignalP"/>
    </source>
</evidence>
<dbReference type="AlphaFoldDB" id="A0A6I6GAK5"/>
<evidence type="ECO:0000313" key="3">
    <source>
        <dbReference type="Proteomes" id="UP000426027"/>
    </source>
</evidence>
<feature type="signal peptide" evidence="1">
    <location>
        <begin position="1"/>
        <end position="24"/>
    </location>
</feature>
<dbReference type="KEGG" id="fls:GLV81_02625"/>
<protein>
    <recommendedName>
        <fullName evidence="4">Thioredoxin family protein</fullName>
    </recommendedName>
</protein>
<evidence type="ECO:0000313" key="2">
    <source>
        <dbReference type="EMBL" id="QGW27140.1"/>
    </source>
</evidence>
<proteinExistence type="predicted"/>
<dbReference type="Gene3D" id="3.40.30.10">
    <property type="entry name" value="Glutaredoxin"/>
    <property type="match status" value="1"/>
</dbReference>
<evidence type="ECO:0008006" key="4">
    <source>
        <dbReference type="Google" id="ProtNLM"/>
    </source>
</evidence>
<sequence length="176" mass="19853">MTHSPLRKWMFFALFLVVTQQVFAQQKLYEVLPDAEEKKLFRGIVTLQDIKGDSSFTWYKQNLQYYRNNAALVDAFKQKKGQFQLVIFAGTWCHDSQQIIPKYFSCLEAAGIPDSAFTIVAADRNKTTVGNLHQLFGITLVPTVIVMKEGKEVGRITEYGKTGLPDAELATIIAAL</sequence>
<dbReference type="SUPFAM" id="SSF52833">
    <property type="entry name" value="Thioredoxin-like"/>
    <property type="match status" value="1"/>
</dbReference>
<dbReference type="CDD" id="cd02947">
    <property type="entry name" value="TRX_family"/>
    <property type="match status" value="1"/>
</dbReference>
<organism evidence="2 3">
    <name type="scientific">Phnomibacter ginsenosidimutans</name>
    <dbReference type="NCBI Taxonomy" id="2676868"/>
    <lineage>
        <taxon>Bacteria</taxon>
        <taxon>Pseudomonadati</taxon>
        <taxon>Bacteroidota</taxon>
        <taxon>Chitinophagia</taxon>
        <taxon>Chitinophagales</taxon>
        <taxon>Chitinophagaceae</taxon>
        <taxon>Phnomibacter</taxon>
    </lineage>
</organism>
<dbReference type="RefSeq" id="WP_157476600.1">
    <property type="nucleotide sequence ID" value="NZ_CP046566.1"/>
</dbReference>
<dbReference type="Pfam" id="PF14595">
    <property type="entry name" value="Thioredoxin_9"/>
    <property type="match status" value="1"/>
</dbReference>
<accession>A0A6I6GAK5</accession>
<gene>
    <name evidence="2" type="ORF">GLV81_02625</name>
</gene>
<keyword evidence="1" id="KW-0732">Signal</keyword>
<dbReference type="InterPro" id="IPR036249">
    <property type="entry name" value="Thioredoxin-like_sf"/>
</dbReference>
<dbReference type="Proteomes" id="UP000426027">
    <property type="component" value="Chromosome"/>
</dbReference>
<keyword evidence="3" id="KW-1185">Reference proteome</keyword>
<feature type="chain" id="PRO_5026254035" description="Thioredoxin family protein" evidence="1">
    <location>
        <begin position="25"/>
        <end position="176"/>
    </location>
</feature>
<name>A0A6I6GAK5_9BACT</name>
<reference evidence="2 3" key="1">
    <citation type="submission" date="2019-11" db="EMBL/GenBank/DDBJ databases">
        <authorList>
            <person name="Im W.T."/>
        </authorList>
    </citation>
    <scope>NUCLEOTIDE SEQUENCE [LARGE SCALE GENOMIC DNA]</scope>
    <source>
        <strain evidence="2 3">SB-02</strain>
    </source>
</reference>